<dbReference type="InterPro" id="IPR011089">
    <property type="entry name" value="GmrSD_C"/>
</dbReference>
<evidence type="ECO:0000313" key="3">
    <source>
        <dbReference type="Proteomes" id="UP000676511"/>
    </source>
</evidence>
<evidence type="ECO:0000313" key="2">
    <source>
        <dbReference type="EMBL" id="QUB39822.1"/>
    </source>
</evidence>
<reference evidence="2 3" key="1">
    <citation type="submission" date="2021-03" db="EMBL/GenBank/DDBJ databases">
        <title>Human Oral Microbial Genomes.</title>
        <authorList>
            <person name="Johnston C.D."/>
            <person name="Chen T."/>
            <person name="Dewhirst F.E."/>
        </authorList>
    </citation>
    <scope>NUCLEOTIDE SEQUENCE [LARGE SCALE GENOMIC DNA]</scope>
    <source>
        <strain evidence="2 3">CCUG 66490</strain>
    </source>
</reference>
<accession>A0ABX7XNF8</accession>
<sequence>MLDAGFVTHEEFHEYAEKFGNKILLESDINRVIGEARFRTKWENVITGGHGYVGSKLPIAQSLVHYQNDTWTKGDIELMTE</sequence>
<keyword evidence="3" id="KW-1185">Reference proteome</keyword>
<name>A0ABX7XNF8_9STRE</name>
<protein>
    <submittedName>
        <fullName evidence="2">DUF1524 domain-containing protein</fullName>
    </submittedName>
</protein>
<dbReference type="EMBL" id="CP072329">
    <property type="protein sequence ID" value="QUB39822.1"/>
    <property type="molecule type" value="Genomic_DNA"/>
</dbReference>
<evidence type="ECO:0000259" key="1">
    <source>
        <dbReference type="Pfam" id="PF07510"/>
    </source>
</evidence>
<organism evidence="2 3">
    <name type="scientific">Streptococcus lactarius</name>
    <dbReference type="NCBI Taxonomy" id="684066"/>
    <lineage>
        <taxon>Bacteria</taxon>
        <taxon>Bacillati</taxon>
        <taxon>Bacillota</taxon>
        <taxon>Bacilli</taxon>
        <taxon>Lactobacillales</taxon>
        <taxon>Streptococcaceae</taxon>
        <taxon>Streptococcus</taxon>
    </lineage>
</organism>
<gene>
    <name evidence="2" type="ORF">J4854_05090</name>
</gene>
<dbReference type="RefSeq" id="WP_200771872.1">
    <property type="nucleotide sequence ID" value="NZ_CP072329.1"/>
</dbReference>
<proteinExistence type="predicted"/>
<dbReference type="Pfam" id="PF07510">
    <property type="entry name" value="GmrSD_C"/>
    <property type="match status" value="1"/>
</dbReference>
<dbReference type="Proteomes" id="UP000676511">
    <property type="component" value="Chromosome"/>
</dbReference>
<feature type="domain" description="GmrSD restriction endonucleases C-terminal" evidence="1">
    <location>
        <begin position="5"/>
        <end position="77"/>
    </location>
</feature>